<keyword evidence="5" id="KW-1133">Transmembrane helix</keyword>
<evidence type="ECO:0000256" key="4">
    <source>
        <dbReference type="ARBA" id="ARBA00023242"/>
    </source>
</evidence>
<dbReference type="InterPro" id="IPR001680">
    <property type="entry name" value="WD40_rpt"/>
</dbReference>
<dbReference type="InterPro" id="IPR036322">
    <property type="entry name" value="WD40_repeat_dom_sf"/>
</dbReference>
<proteinExistence type="predicted"/>
<protein>
    <submittedName>
        <fullName evidence="6">Uncharacterized protein</fullName>
    </submittedName>
</protein>
<keyword evidence="5" id="KW-0812">Transmembrane</keyword>
<comment type="caution">
    <text evidence="6">The sequence shown here is derived from an EMBL/GenBank/DDBJ whole genome shotgun (WGS) entry which is preliminary data.</text>
</comment>
<dbReference type="Gene3D" id="2.130.10.10">
    <property type="entry name" value="YVTN repeat-like/Quinoprotein amine dehydrogenase"/>
    <property type="match status" value="1"/>
</dbReference>
<keyword evidence="5" id="KW-0472">Membrane</keyword>
<dbReference type="SMART" id="SM00320">
    <property type="entry name" value="WD40"/>
    <property type="match status" value="4"/>
</dbReference>
<accession>A0ABQ5KX69</accession>
<dbReference type="SUPFAM" id="SSF50978">
    <property type="entry name" value="WD40 repeat-like"/>
    <property type="match status" value="1"/>
</dbReference>
<dbReference type="PANTHER" id="PTHR22652">
    <property type="entry name" value="NUCLEOPORIN NUP43"/>
    <property type="match status" value="1"/>
</dbReference>
<keyword evidence="3" id="KW-0677">Repeat</keyword>
<evidence type="ECO:0000313" key="7">
    <source>
        <dbReference type="Proteomes" id="UP001057375"/>
    </source>
</evidence>
<reference evidence="6" key="1">
    <citation type="submission" date="2022-03" db="EMBL/GenBank/DDBJ databases">
        <title>Draft genome sequence of Aduncisulcus paluster, a free-living microaerophilic Fornicata.</title>
        <authorList>
            <person name="Yuyama I."/>
            <person name="Kume K."/>
            <person name="Tamura T."/>
            <person name="Inagaki Y."/>
            <person name="Hashimoto T."/>
        </authorList>
    </citation>
    <scope>NUCLEOTIDE SEQUENCE</scope>
    <source>
        <strain evidence="6">NY0171</strain>
    </source>
</reference>
<feature type="transmembrane region" description="Helical" evidence="5">
    <location>
        <begin position="365"/>
        <end position="386"/>
    </location>
</feature>
<dbReference type="EMBL" id="BQXS01011368">
    <property type="protein sequence ID" value="GKT37042.1"/>
    <property type="molecule type" value="Genomic_DNA"/>
</dbReference>
<evidence type="ECO:0000256" key="3">
    <source>
        <dbReference type="ARBA" id="ARBA00022737"/>
    </source>
</evidence>
<dbReference type="PANTHER" id="PTHR22652:SF0">
    <property type="entry name" value="NUCLEOPORIN NUP43"/>
    <property type="match status" value="1"/>
</dbReference>
<dbReference type="Proteomes" id="UP001057375">
    <property type="component" value="Unassembled WGS sequence"/>
</dbReference>
<comment type="subcellular location">
    <subcellularLocation>
        <location evidence="1">Nucleus</location>
    </subcellularLocation>
</comment>
<evidence type="ECO:0000313" key="6">
    <source>
        <dbReference type="EMBL" id="GKT37042.1"/>
    </source>
</evidence>
<evidence type="ECO:0000256" key="2">
    <source>
        <dbReference type="ARBA" id="ARBA00022574"/>
    </source>
</evidence>
<keyword evidence="2" id="KW-0853">WD repeat</keyword>
<sequence>MEVFSLKSDISLLHWLDINALLVINDDGIPGILTFFEKSEQDIDQEEGSRFEIIHTDPPASPDAFPCYLPTSSVSLFDLKSVLVGHMDGSVSLYEYSPDRSSILKREPGSLKHFSSKVFHASPITSISSNRVNHSVCLGYEDGTVLFFNDYKDIFNAERSPSLEFCSGGSAILSSAIMSPNILVTGSLGGIIRVHDTRKFTSGVCRPIASFSMPNPTYGDACAAGWLGQEELSSSAEYPLFSSSIDALNAVTSMYSHSVHSTQIFCGSACGMIALFDIKAITAPSVTMGKKYSLDSDTSYIDIGEFSRVSLIWHSLAHRGSVTSLTADGSLGHIISGGEDGRVCLFDHLKLDATKSEVMDSGKSAIIGLSVISGSAFGGIFTVAAVREDKTLSISNRELEKV</sequence>
<dbReference type="InterPro" id="IPR015943">
    <property type="entry name" value="WD40/YVTN_repeat-like_dom_sf"/>
</dbReference>
<evidence type="ECO:0000256" key="5">
    <source>
        <dbReference type="SAM" id="Phobius"/>
    </source>
</evidence>
<organism evidence="6 7">
    <name type="scientific">Aduncisulcus paluster</name>
    <dbReference type="NCBI Taxonomy" id="2918883"/>
    <lineage>
        <taxon>Eukaryota</taxon>
        <taxon>Metamonada</taxon>
        <taxon>Carpediemonas-like organisms</taxon>
        <taxon>Aduncisulcus</taxon>
    </lineage>
</organism>
<gene>
    <name evidence="6" type="ORF">ADUPG1_009903</name>
</gene>
<evidence type="ECO:0000256" key="1">
    <source>
        <dbReference type="ARBA" id="ARBA00004123"/>
    </source>
</evidence>
<keyword evidence="4" id="KW-0539">Nucleus</keyword>
<keyword evidence="7" id="KW-1185">Reference proteome</keyword>
<name>A0ABQ5KX69_9EUKA</name>